<sequence length="231" mass="25744">MPTETTDEDPDPEHRAAIERSRRRWEFLSSRWGFVERDTVGVRREAVDLLDLSPGDRVLDLGCGPGVNFEALREAVGPEGLVVGVDLARGMVERARERVETRGWENVEVVQADATRLSYRRPFDGALATTAVSAMPDVRGVVERVHDALVPGARFALYEIRLVPSGPARVLNPLVERFYRAFGNWNTEEDVLTELRRTFDSVEEGRSFALGTNYLVVARTADEGPSGRPHG</sequence>
<dbReference type="GeneID" id="74944410"/>
<evidence type="ECO:0000259" key="1">
    <source>
        <dbReference type="Pfam" id="PF13649"/>
    </source>
</evidence>
<dbReference type="Pfam" id="PF13649">
    <property type="entry name" value="Methyltransf_25"/>
    <property type="match status" value="1"/>
</dbReference>
<proteinExistence type="predicted"/>
<feature type="domain" description="Methyltransferase" evidence="1">
    <location>
        <begin position="58"/>
        <end position="152"/>
    </location>
</feature>
<name>A0A9E7R3E0_9EURY</name>
<dbReference type="InterPro" id="IPR050723">
    <property type="entry name" value="CFA/CMAS"/>
</dbReference>
<keyword evidence="3" id="KW-1185">Reference proteome</keyword>
<evidence type="ECO:0000313" key="3">
    <source>
        <dbReference type="Proteomes" id="UP001057580"/>
    </source>
</evidence>
<reference evidence="2" key="1">
    <citation type="submission" date="2022-09" db="EMBL/GenBank/DDBJ databases">
        <title>Diverse halophilic archaea isolated from saline environments.</title>
        <authorList>
            <person name="Cui H.-L."/>
        </authorList>
    </citation>
    <scope>NUCLEOTIDE SEQUENCE</scope>
    <source>
        <strain evidence="2">ZS-35-S2</strain>
    </source>
</reference>
<dbReference type="SUPFAM" id="SSF53335">
    <property type="entry name" value="S-adenosyl-L-methionine-dependent methyltransferases"/>
    <property type="match status" value="1"/>
</dbReference>
<dbReference type="CDD" id="cd02440">
    <property type="entry name" value="AdoMet_MTases"/>
    <property type="match status" value="1"/>
</dbReference>
<keyword evidence="2" id="KW-0808">Transferase</keyword>
<dbReference type="Proteomes" id="UP001057580">
    <property type="component" value="Chromosome"/>
</dbReference>
<protein>
    <submittedName>
        <fullName evidence="2">Methyltransferase domain-containing protein</fullName>
    </submittedName>
</protein>
<dbReference type="InterPro" id="IPR041698">
    <property type="entry name" value="Methyltransf_25"/>
</dbReference>
<accession>A0A9E7R3E0</accession>
<dbReference type="RefSeq" id="WP_260593047.1">
    <property type="nucleotide sequence ID" value="NZ_CP104003.1"/>
</dbReference>
<dbReference type="PANTHER" id="PTHR43667:SF2">
    <property type="entry name" value="FATTY ACID C-METHYL TRANSFERASE"/>
    <property type="match status" value="1"/>
</dbReference>
<dbReference type="Gene3D" id="3.40.50.150">
    <property type="entry name" value="Vaccinia Virus protein VP39"/>
    <property type="match status" value="1"/>
</dbReference>
<dbReference type="GO" id="GO:0032259">
    <property type="term" value="P:methylation"/>
    <property type="evidence" value="ECO:0007669"/>
    <property type="project" value="UniProtKB-KW"/>
</dbReference>
<organism evidence="2 3">
    <name type="scientific">Salinirubellus salinus</name>
    <dbReference type="NCBI Taxonomy" id="1364945"/>
    <lineage>
        <taxon>Archaea</taxon>
        <taxon>Methanobacteriati</taxon>
        <taxon>Methanobacteriota</taxon>
        <taxon>Stenosarchaea group</taxon>
        <taxon>Halobacteria</taxon>
        <taxon>Halobacteriales</taxon>
        <taxon>Natronomonadaceae</taxon>
        <taxon>Salinirubellus</taxon>
    </lineage>
</organism>
<dbReference type="GO" id="GO:0008168">
    <property type="term" value="F:methyltransferase activity"/>
    <property type="evidence" value="ECO:0007669"/>
    <property type="project" value="UniProtKB-KW"/>
</dbReference>
<evidence type="ECO:0000313" key="2">
    <source>
        <dbReference type="EMBL" id="UWM54053.1"/>
    </source>
</evidence>
<keyword evidence="2" id="KW-0489">Methyltransferase</keyword>
<dbReference type="KEGG" id="ssai:N0B31_18270"/>
<dbReference type="AlphaFoldDB" id="A0A9E7R3E0"/>
<dbReference type="EMBL" id="CP104003">
    <property type="protein sequence ID" value="UWM54053.1"/>
    <property type="molecule type" value="Genomic_DNA"/>
</dbReference>
<gene>
    <name evidence="2" type="ORF">N0B31_18270</name>
</gene>
<dbReference type="PANTHER" id="PTHR43667">
    <property type="entry name" value="CYCLOPROPANE-FATTY-ACYL-PHOSPHOLIPID SYNTHASE"/>
    <property type="match status" value="1"/>
</dbReference>
<dbReference type="InterPro" id="IPR029063">
    <property type="entry name" value="SAM-dependent_MTases_sf"/>
</dbReference>